<proteinExistence type="predicted"/>
<reference evidence="3 4" key="1">
    <citation type="submission" date="2020-04" db="EMBL/GenBank/DDBJ databases">
        <title>Thalassotalea sp. M1531, isolated from the surface of marine red alga.</title>
        <authorList>
            <person name="Pang L."/>
            <person name="Lu D.-C."/>
        </authorList>
    </citation>
    <scope>NUCLEOTIDE SEQUENCE [LARGE SCALE GENOMIC DNA]</scope>
    <source>
        <strain evidence="3 4">M1531</strain>
    </source>
</reference>
<protein>
    <submittedName>
        <fullName evidence="3">EF-hand domain-containing protein</fullName>
    </submittedName>
</protein>
<feature type="compositionally biased region" description="Low complexity" evidence="1">
    <location>
        <begin position="102"/>
        <end position="113"/>
    </location>
</feature>
<evidence type="ECO:0000256" key="1">
    <source>
        <dbReference type="SAM" id="MobiDB-lite"/>
    </source>
</evidence>
<dbReference type="InterPro" id="IPR002048">
    <property type="entry name" value="EF_hand_dom"/>
</dbReference>
<name>A0A7Y0Q6M6_9GAMM</name>
<gene>
    <name evidence="3" type="ORF">HII17_01000</name>
</gene>
<evidence type="ECO:0000259" key="2">
    <source>
        <dbReference type="PROSITE" id="PS50222"/>
    </source>
</evidence>
<dbReference type="Gene3D" id="1.10.238.10">
    <property type="entry name" value="EF-hand"/>
    <property type="match status" value="1"/>
</dbReference>
<dbReference type="AlphaFoldDB" id="A0A7Y0Q6M6"/>
<keyword evidence="4" id="KW-1185">Reference proteome</keyword>
<dbReference type="RefSeq" id="WP_169073466.1">
    <property type="nucleotide sequence ID" value="NZ_JABBXH010000001.1"/>
</dbReference>
<dbReference type="Proteomes" id="UP000568664">
    <property type="component" value="Unassembled WGS sequence"/>
</dbReference>
<dbReference type="SUPFAM" id="SSF47473">
    <property type="entry name" value="EF-hand"/>
    <property type="match status" value="1"/>
</dbReference>
<dbReference type="GO" id="GO:0005509">
    <property type="term" value="F:calcium ion binding"/>
    <property type="evidence" value="ECO:0007669"/>
    <property type="project" value="InterPro"/>
</dbReference>
<evidence type="ECO:0000313" key="3">
    <source>
        <dbReference type="EMBL" id="NMP30125.1"/>
    </source>
</evidence>
<feature type="compositionally biased region" description="Polar residues" evidence="1">
    <location>
        <begin position="86"/>
        <end position="101"/>
    </location>
</feature>
<feature type="region of interest" description="Disordered" evidence="1">
    <location>
        <begin position="78"/>
        <end position="138"/>
    </location>
</feature>
<organism evidence="3 4">
    <name type="scientific">Thalassotalea algicola</name>
    <dbReference type="NCBI Taxonomy" id="2716224"/>
    <lineage>
        <taxon>Bacteria</taxon>
        <taxon>Pseudomonadati</taxon>
        <taxon>Pseudomonadota</taxon>
        <taxon>Gammaproteobacteria</taxon>
        <taxon>Alteromonadales</taxon>
        <taxon>Colwelliaceae</taxon>
        <taxon>Thalassotalea</taxon>
    </lineage>
</organism>
<comment type="caution">
    <text evidence="3">The sequence shown here is derived from an EMBL/GenBank/DDBJ whole genome shotgun (WGS) entry which is preliminary data.</text>
</comment>
<dbReference type="InterPro" id="IPR011992">
    <property type="entry name" value="EF-hand-dom_pair"/>
</dbReference>
<dbReference type="EMBL" id="JABBXH010000001">
    <property type="protein sequence ID" value="NMP30125.1"/>
    <property type="molecule type" value="Genomic_DNA"/>
</dbReference>
<feature type="domain" description="EF-hand" evidence="2">
    <location>
        <begin position="47"/>
        <end position="82"/>
    </location>
</feature>
<accession>A0A7Y0Q6M6</accession>
<sequence length="157" mass="17134">MNVSGNMPMRPPMMSPEKAQERFEQADSDESGGLTIEEMAASAPEGADLSKLEERFSQMDVDGDGEVTTAEHQQAMEARMEKMQERQQNAGYGQPSESGNMLTTLLESLSENDSLNDDQQSKLQQALEQLASGKSKDSVSNAFSLIEEIIPTVDLTA</sequence>
<dbReference type="PROSITE" id="PS50222">
    <property type="entry name" value="EF_HAND_2"/>
    <property type="match status" value="1"/>
</dbReference>
<dbReference type="Pfam" id="PF13499">
    <property type="entry name" value="EF-hand_7"/>
    <property type="match status" value="1"/>
</dbReference>
<evidence type="ECO:0000313" key="4">
    <source>
        <dbReference type="Proteomes" id="UP000568664"/>
    </source>
</evidence>
<feature type="region of interest" description="Disordered" evidence="1">
    <location>
        <begin position="1"/>
        <end position="49"/>
    </location>
</feature>